<reference evidence="2 3" key="1">
    <citation type="submission" date="2012-06" db="EMBL/GenBank/DDBJ databases">
        <title>Finished chromosome of genome of Cylindrospermum stagnale PCC 7417.</title>
        <authorList>
            <consortium name="US DOE Joint Genome Institute"/>
            <person name="Gugger M."/>
            <person name="Coursin T."/>
            <person name="Rippka R."/>
            <person name="Tandeau De Marsac N."/>
            <person name="Huntemann M."/>
            <person name="Wei C.-L."/>
            <person name="Han J."/>
            <person name="Detter J.C."/>
            <person name="Han C."/>
            <person name="Tapia R."/>
            <person name="Chen A."/>
            <person name="Kyrpides N."/>
            <person name="Mavromatis K."/>
            <person name="Markowitz V."/>
            <person name="Szeto E."/>
            <person name="Ivanova N."/>
            <person name="Pagani I."/>
            <person name="Pati A."/>
            <person name="Goodwin L."/>
            <person name="Nordberg H.P."/>
            <person name="Cantor M.N."/>
            <person name="Hua S.X."/>
            <person name="Woyke T."/>
            <person name="Kerfeld C.A."/>
        </authorList>
    </citation>
    <scope>NUCLEOTIDE SEQUENCE [LARGE SCALE GENOMIC DNA]</scope>
    <source>
        <strain evidence="2 3">PCC 7417</strain>
    </source>
</reference>
<accession>K9X5V5</accession>
<dbReference type="PATRIC" id="fig|56107.3.peg.5457"/>
<dbReference type="OrthoDB" id="511540at2"/>
<name>K9X5V5_9NOST</name>
<dbReference type="KEGG" id="csg:Cylst_4966"/>
<dbReference type="RefSeq" id="WP_015210254.1">
    <property type="nucleotide sequence ID" value="NC_019757.1"/>
</dbReference>
<dbReference type="eggNOG" id="ENOG502ZNY9">
    <property type="taxonomic scope" value="Bacteria"/>
</dbReference>
<evidence type="ECO:0008006" key="4">
    <source>
        <dbReference type="Google" id="ProtNLM"/>
    </source>
</evidence>
<dbReference type="AlphaFoldDB" id="K9X5V5"/>
<dbReference type="EMBL" id="CP003642">
    <property type="protein sequence ID" value="AFZ27017.1"/>
    <property type="molecule type" value="Genomic_DNA"/>
</dbReference>
<dbReference type="STRING" id="56107.Cylst_4966"/>
<protein>
    <recommendedName>
        <fullName evidence="4">Tetratricopeptide repeat protein</fullName>
    </recommendedName>
</protein>
<feature type="compositionally biased region" description="Low complexity" evidence="1">
    <location>
        <begin position="40"/>
        <end position="51"/>
    </location>
</feature>
<keyword evidence="3" id="KW-1185">Reference proteome</keyword>
<gene>
    <name evidence="2" type="ORF">Cylst_4966</name>
</gene>
<proteinExistence type="predicted"/>
<evidence type="ECO:0000313" key="2">
    <source>
        <dbReference type="EMBL" id="AFZ27017.1"/>
    </source>
</evidence>
<evidence type="ECO:0000256" key="1">
    <source>
        <dbReference type="SAM" id="MobiDB-lite"/>
    </source>
</evidence>
<feature type="region of interest" description="Disordered" evidence="1">
    <location>
        <begin position="34"/>
        <end position="56"/>
    </location>
</feature>
<organism evidence="2 3">
    <name type="scientific">Cylindrospermum stagnale PCC 7417</name>
    <dbReference type="NCBI Taxonomy" id="56107"/>
    <lineage>
        <taxon>Bacteria</taxon>
        <taxon>Bacillati</taxon>
        <taxon>Cyanobacteriota</taxon>
        <taxon>Cyanophyceae</taxon>
        <taxon>Nostocales</taxon>
        <taxon>Nostocaceae</taxon>
        <taxon>Cylindrospermum</taxon>
    </lineage>
</organism>
<sequence length="201" mass="22010">MNIAAAAPLIRFTSLSLIAVLSLLLPVNAQVSQLPGSTSQPQPIDPNDPNNLRPITQNNSLLSIEGGQRLLKESDDAVSAQKYDVAAKKLQEARQVFNQLSNFYQDLNSSFSGIDNRVSDSQRKKALETAQLRDEATYRLALVHRALNQPELAVPLLVQIIKSQNPTRDLGKKAYQQLLELGFVDAPYPRTGTTSSSSSPK</sequence>
<dbReference type="Proteomes" id="UP000010475">
    <property type="component" value="Chromosome"/>
</dbReference>
<dbReference type="HOGENOM" id="CLU_099414_0_0_3"/>
<evidence type="ECO:0000313" key="3">
    <source>
        <dbReference type="Proteomes" id="UP000010475"/>
    </source>
</evidence>